<dbReference type="GO" id="GO:0000271">
    <property type="term" value="P:polysaccharide biosynthetic process"/>
    <property type="evidence" value="ECO:0007669"/>
    <property type="project" value="InterPro"/>
</dbReference>
<dbReference type="Proteomes" id="UP000486601">
    <property type="component" value="Unassembled WGS sequence"/>
</dbReference>
<evidence type="ECO:0000256" key="3">
    <source>
        <dbReference type="ARBA" id="ARBA00023027"/>
    </source>
</evidence>
<dbReference type="Pfam" id="PF03720">
    <property type="entry name" value="UDPG_MGDP_dh_C"/>
    <property type="match status" value="1"/>
</dbReference>
<accession>A0A6B5A636</accession>
<protein>
    <submittedName>
        <fullName evidence="7">UDP-N-acetyl-D-mannosamine dehydrogenase</fullName>
        <ecNumber evidence="7">1.1.1.336</ecNumber>
    </submittedName>
</protein>
<dbReference type="GO" id="GO:0016628">
    <property type="term" value="F:oxidoreductase activity, acting on the CH-CH group of donors, NAD or NADP as acceptor"/>
    <property type="evidence" value="ECO:0007669"/>
    <property type="project" value="InterPro"/>
</dbReference>
<dbReference type="PANTHER" id="PTHR43491">
    <property type="entry name" value="UDP-N-ACETYL-D-MANNOSAMINE DEHYDROGENASE"/>
    <property type="match status" value="1"/>
</dbReference>
<feature type="domain" description="UDP-glucose/GDP-mannose dehydrogenase C-terminal" evidence="6">
    <location>
        <begin position="309"/>
        <end position="403"/>
    </location>
</feature>
<dbReference type="SUPFAM" id="SSF48179">
    <property type="entry name" value="6-phosphogluconate dehydrogenase C-terminal domain-like"/>
    <property type="match status" value="1"/>
</dbReference>
<organism evidence="7 8">
    <name type="scientific">Clostridium sporogenes</name>
    <dbReference type="NCBI Taxonomy" id="1509"/>
    <lineage>
        <taxon>Bacteria</taxon>
        <taxon>Bacillati</taxon>
        <taxon>Bacillota</taxon>
        <taxon>Clostridia</taxon>
        <taxon>Eubacteriales</taxon>
        <taxon>Clostridiaceae</taxon>
        <taxon>Clostridium</taxon>
    </lineage>
</organism>
<dbReference type="InterPro" id="IPR001732">
    <property type="entry name" value="UDP-Glc/GDP-Man_DH_N"/>
</dbReference>
<dbReference type="EC" id="1.1.1.336" evidence="7"/>
<dbReference type="EMBL" id="SXCS01000001">
    <property type="protein sequence ID" value="NFR60107.1"/>
    <property type="molecule type" value="Genomic_DNA"/>
</dbReference>
<dbReference type="GO" id="GO:0089714">
    <property type="term" value="F:UDP-N-acetyl-D-mannosamine dehydrogenase activity"/>
    <property type="evidence" value="ECO:0007669"/>
    <property type="project" value="UniProtKB-EC"/>
</dbReference>
<dbReference type="NCBIfam" id="NF008286">
    <property type="entry name" value="PRK11064.1"/>
    <property type="match status" value="1"/>
</dbReference>
<evidence type="ECO:0000313" key="7">
    <source>
        <dbReference type="EMBL" id="NFR60107.1"/>
    </source>
</evidence>
<name>A0A6B5A636_CLOSG</name>
<evidence type="ECO:0000256" key="4">
    <source>
        <dbReference type="PIRNR" id="PIRNR000124"/>
    </source>
</evidence>
<evidence type="ECO:0000256" key="5">
    <source>
        <dbReference type="SAM" id="SignalP"/>
    </source>
</evidence>
<reference evidence="7 8" key="1">
    <citation type="submission" date="2019-04" db="EMBL/GenBank/DDBJ databases">
        <title>Genome sequencing of Clostridium botulinum Groups I-IV and Clostridium butyricum.</title>
        <authorList>
            <person name="Brunt J."/>
            <person name="Van Vliet A.H.M."/>
            <person name="Stringer S.C."/>
            <person name="Carter A.T."/>
            <person name="Peck M.W."/>
        </authorList>
    </citation>
    <scope>NUCLEOTIDE SEQUENCE [LARGE SCALE GENOMIC DNA]</scope>
    <source>
        <strain evidence="7 8">IFR 18/108</strain>
    </source>
</reference>
<dbReference type="AlphaFoldDB" id="A0A6B5A636"/>
<evidence type="ECO:0000256" key="2">
    <source>
        <dbReference type="ARBA" id="ARBA00023002"/>
    </source>
</evidence>
<gene>
    <name evidence="7" type="primary">wecC</name>
    <name evidence="7" type="ORF">FDF70_01015</name>
</gene>
<dbReference type="InterPro" id="IPR017476">
    <property type="entry name" value="UDP-Glc/GDP-Man"/>
</dbReference>
<dbReference type="InterPro" id="IPR014027">
    <property type="entry name" value="UDP-Glc/GDP-Man_DH_C"/>
</dbReference>
<dbReference type="InterPro" id="IPR008927">
    <property type="entry name" value="6-PGluconate_DH-like_C_sf"/>
</dbReference>
<dbReference type="SUPFAM" id="SSF52413">
    <property type="entry name" value="UDP-glucose/GDP-mannose dehydrogenase C-terminal domain"/>
    <property type="match status" value="1"/>
</dbReference>
<keyword evidence="2 7" id="KW-0560">Oxidoreductase</keyword>
<sequence length="440" mass="49109">MKSKICIIGLGYIGLPTSAMFASHGHKVIGVDVNEEVVNALNKGEIIIEEPYLDILVQAAVTSGNLKAQLKPCEADAFIIAVPTPITKDKKADMTYVKAATESILPYIRKGNLVILESTSPTGTTEEVMKPILGKSGLKIGEELFLGHSPERVLPGQILMELVNNNRIIGGINRKSAEEIRNLYSTFVKGEMYLTTATTAEMCKMMENTYRDVNIALANELAKICENIGINAWEVIQLCNKHPRVNLHQPGPGVGGHCLAVDPWFIVDRVPELAKIIKLSRETNDSMPYYMVNKIDKLLSNVQGKKKVTLLGITYKPNIDDMRESPIVQLIELLEEKSYEISIFDPYVKEYKYLEKDIKTACTNSDLVALAVNHNEFKMLPLKDMKSKMRGNLILDTRNYLDRKLVEDNGFNYELLGETTNNKLKEYGEILKEVAVSSIG</sequence>
<dbReference type="PIRSF" id="PIRSF500136">
    <property type="entry name" value="UDP_ManNAc_DH"/>
    <property type="match status" value="1"/>
</dbReference>
<feature type="chain" id="PRO_5038445912" evidence="5">
    <location>
        <begin position="22"/>
        <end position="440"/>
    </location>
</feature>
<comment type="similarity">
    <text evidence="1 4">Belongs to the UDP-glucose/GDP-mannose dehydrogenase family.</text>
</comment>
<dbReference type="GO" id="GO:0051287">
    <property type="term" value="F:NAD binding"/>
    <property type="evidence" value="ECO:0007669"/>
    <property type="project" value="InterPro"/>
</dbReference>
<dbReference type="Gene3D" id="3.40.50.720">
    <property type="entry name" value="NAD(P)-binding Rossmann-like Domain"/>
    <property type="match status" value="2"/>
</dbReference>
<dbReference type="PANTHER" id="PTHR43491:SF2">
    <property type="entry name" value="UDP-N-ACETYL-D-MANNOSAMINE DEHYDROGENASE"/>
    <property type="match status" value="1"/>
</dbReference>
<proteinExistence type="inferred from homology"/>
<dbReference type="InterPro" id="IPR028359">
    <property type="entry name" value="UDP_ManNAc/GlcNAc_DH"/>
</dbReference>
<dbReference type="SUPFAM" id="SSF51735">
    <property type="entry name" value="NAD(P)-binding Rossmann-fold domains"/>
    <property type="match status" value="1"/>
</dbReference>
<dbReference type="InterPro" id="IPR014026">
    <property type="entry name" value="UDP-Glc/GDP-Man_DH_dimer"/>
</dbReference>
<dbReference type="PIRSF" id="PIRSF000124">
    <property type="entry name" value="UDPglc_GDPman_dh"/>
    <property type="match status" value="1"/>
</dbReference>
<keyword evidence="3" id="KW-0520">NAD</keyword>
<keyword evidence="5" id="KW-0732">Signal</keyword>
<evidence type="ECO:0000256" key="1">
    <source>
        <dbReference type="ARBA" id="ARBA00006601"/>
    </source>
</evidence>
<feature type="signal peptide" evidence="5">
    <location>
        <begin position="1"/>
        <end position="21"/>
    </location>
</feature>
<dbReference type="InterPro" id="IPR036291">
    <property type="entry name" value="NAD(P)-bd_dom_sf"/>
</dbReference>
<dbReference type="NCBIfam" id="TIGR03026">
    <property type="entry name" value="NDP-sugDHase"/>
    <property type="match status" value="1"/>
</dbReference>
<dbReference type="RefSeq" id="WP_003495087.1">
    <property type="nucleotide sequence ID" value="NZ_JAIQVB010000056.1"/>
</dbReference>
<evidence type="ECO:0000313" key="8">
    <source>
        <dbReference type="Proteomes" id="UP000486601"/>
    </source>
</evidence>
<dbReference type="Pfam" id="PF03721">
    <property type="entry name" value="UDPG_MGDP_dh_N"/>
    <property type="match status" value="1"/>
</dbReference>
<comment type="caution">
    <text evidence="7">The sequence shown here is derived from an EMBL/GenBank/DDBJ whole genome shotgun (WGS) entry which is preliminary data.</text>
</comment>
<evidence type="ECO:0000259" key="6">
    <source>
        <dbReference type="SMART" id="SM00984"/>
    </source>
</evidence>
<dbReference type="Pfam" id="PF00984">
    <property type="entry name" value="UDPG_MGDP_dh"/>
    <property type="match status" value="1"/>
</dbReference>
<dbReference type="InterPro" id="IPR036220">
    <property type="entry name" value="UDP-Glc/GDP-Man_DH_C_sf"/>
</dbReference>
<dbReference type="SMART" id="SM00984">
    <property type="entry name" value="UDPG_MGDP_dh_C"/>
    <property type="match status" value="1"/>
</dbReference>